<sequence>MNDRSRMMLYALTAVACVVWIWQSVQESMTDGTMISTSNIIFLVCIGIAAVYCAANALILWWRQPGKNDDEDGQEPSETADDEDDESSTTAEVEDDAKNGGKAKSTDDAKAPAD</sequence>
<keyword evidence="2" id="KW-0812">Transmembrane</keyword>
<evidence type="ECO:0008006" key="5">
    <source>
        <dbReference type="Google" id="ProtNLM"/>
    </source>
</evidence>
<dbReference type="RefSeq" id="WP_233428032.1">
    <property type="nucleotide sequence ID" value="NZ_MWWW01000004.1"/>
</dbReference>
<dbReference type="Proteomes" id="UP000216871">
    <property type="component" value="Unassembled WGS sequence"/>
</dbReference>
<evidence type="ECO:0000313" key="4">
    <source>
        <dbReference type="Proteomes" id="UP000216871"/>
    </source>
</evidence>
<feature type="compositionally biased region" description="Basic and acidic residues" evidence="1">
    <location>
        <begin position="96"/>
        <end position="114"/>
    </location>
</feature>
<proteinExistence type="predicted"/>
<evidence type="ECO:0000256" key="1">
    <source>
        <dbReference type="SAM" id="MobiDB-lite"/>
    </source>
</evidence>
<feature type="transmembrane region" description="Helical" evidence="2">
    <location>
        <begin position="40"/>
        <end position="62"/>
    </location>
</feature>
<protein>
    <recommendedName>
        <fullName evidence="5">Lipoprotein</fullName>
    </recommendedName>
</protein>
<comment type="caution">
    <text evidence="3">The sequence shown here is derived from an EMBL/GenBank/DDBJ whole genome shotgun (WGS) entry which is preliminary data.</text>
</comment>
<reference evidence="3 4" key="1">
    <citation type="journal article" date="2017" name="BMC Genomics">
        <title>Comparative genomic and phylogenomic analyses of the Bifidobacteriaceae family.</title>
        <authorList>
            <person name="Lugli G.A."/>
            <person name="Milani C."/>
            <person name="Turroni F."/>
            <person name="Duranti S."/>
            <person name="Mancabelli L."/>
            <person name="Mangifesta M."/>
            <person name="Ferrario C."/>
            <person name="Modesto M."/>
            <person name="Mattarelli P."/>
            <person name="Jiri K."/>
            <person name="van Sinderen D."/>
            <person name="Ventura M."/>
        </authorList>
    </citation>
    <scope>NUCLEOTIDE SEQUENCE [LARGE SCALE GENOMIC DNA]</scope>
    <source>
        <strain evidence="3 4">DSM 100196</strain>
    </source>
</reference>
<evidence type="ECO:0000256" key="2">
    <source>
        <dbReference type="SAM" id="Phobius"/>
    </source>
</evidence>
<dbReference type="PROSITE" id="PS51257">
    <property type="entry name" value="PROKAR_LIPOPROTEIN"/>
    <property type="match status" value="1"/>
</dbReference>
<evidence type="ECO:0000313" key="3">
    <source>
        <dbReference type="EMBL" id="OZG61093.1"/>
    </source>
</evidence>
<feature type="region of interest" description="Disordered" evidence="1">
    <location>
        <begin position="65"/>
        <end position="114"/>
    </location>
</feature>
<feature type="compositionally biased region" description="Acidic residues" evidence="1">
    <location>
        <begin position="69"/>
        <end position="95"/>
    </location>
</feature>
<keyword evidence="2" id="KW-0472">Membrane</keyword>
<keyword evidence="4" id="KW-1185">Reference proteome</keyword>
<feature type="transmembrane region" description="Helical" evidence="2">
    <location>
        <begin position="7"/>
        <end position="25"/>
    </location>
</feature>
<keyword evidence="2" id="KW-1133">Transmembrane helix</keyword>
<gene>
    <name evidence="3" type="ORF">BMYO_0392</name>
</gene>
<accession>A0A261FQ60</accession>
<name>A0A261FQ60_9BIFI</name>
<dbReference type="EMBL" id="MWWW01000004">
    <property type="protein sequence ID" value="OZG61093.1"/>
    <property type="molecule type" value="Genomic_DNA"/>
</dbReference>
<dbReference type="AlphaFoldDB" id="A0A261FQ60"/>
<organism evidence="3 4">
    <name type="scientific">Bifidobacterium myosotis</name>
    <dbReference type="NCBI Taxonomy" id="1630166"/>
    <lineage>
        <taxon>Bacteria</taxon>
        <taxon>Bacillati</taxon>
        <taxon>Actinomycetota</taxon>
        <taxon>Actinomycetes</taxon>
        <taxon>Bifidobacteriales</taxon>
        <taxon>Bifidobacteriaceae</taxon>
        <taxon>Bifidobacterium</taxon>
    </lineage>
</organism>